<dbReference type="Proteomes" id="UP000323386">
    <property type="component" value="Unassembled WGS sequence"/>
</dbReference>
<feature type="region of interest" description="Disordered" evidence="3">
    <location>
        <begin position="350"/>
        <end position="380"/>
    </location>
</feature>
<evidence type="ECO:0000313" key="5">
    <source>
        <dbReference type="Proteomes" id="UP000323386"/>
    </source>
</evidence>
<evidence type="ECO:0000256" key="2">
    <source>
        <dbReference type="ARBA" id="ARBA00023445"/>
    </source>
</evidence>
<evidence type="ECO:0008006" key="6">
    <source>
        <dbReference type="Google" id="ProtNLM"/>
    </source>
</evidence>
<name>A0A5C3FB03_9BASI</name>
<gene>
    <name evidence="4" type="ORF">PSFLO_06778</name>
</gene>
<organism evidence="4 5">
    <name type="scientific">Pseudozyma flocculosa</name>
    <dbReference type="NCBI Taxonomy" id="84751"/>
    <lineage>
        <taxon>Eukaryota</taxon>
        <taxon>Fungi</taxon>
        <taxon>Dikarya</taxon>
        <taxon>Basidiomycota</taxon>
        <taxon>Ustilaginomycotina</taxon>
        <taxon>Ustilaginomycetes</taxon>
        <taxon>Ustilaginales</taxon>
        <taxon>Ustilaginaceae</taxon>
        <taxon>Pseudozyma</taxon>
    </lineage>
</organism>
<dbReference type="OrthoDB" id="2735536at2759"/>
<comment type="similarity">
    <text evidence="2">Belongs to the NAD(P)-dependent epimerase/dehydratase family. Dihydroflavonol-4-reductase subfamily.</text>
</comment>
<accession>A0A5C3FB03</accession>
<keyword evidence="5" id="KW-1185">Reference proteome</keyword>
<dbReference type="AlphaFoldDB" id="A0A5C3FB03"/>
<evidence type="ECO:0000256" key="1">
    <source>
        <dbReference type="ARBA" id="ARBA00023002"/>
    </source>
</evidence>
<dbReference type="Gene3D" id="3.40.50.720">
    <property type="entry name" value="NAD(P)-binding Rossmann-like Domain"/>
    <property type="match status" value="1"/>
</dbReference>
<dbReference type="PANTHER" id="PTHR10366:SF564">
    <property type="entry name" value="STEROL-4-ALPHA-CARBOXYLATE 3-DEHYDROGENASE, DECARBOXYLATING"/>
    <property type="match status" value="1"/>
</dbReference>
<dbReference type="SUPFAM" id="SSF51735">
    <property type="entry name" value="NAD(P)-binding Rossmann-fold domains"/>
    <property type="match status" value="1"/>
</dbReference>
<dbReference type="InterPro" id="IPR050425">
    <property type="entry name" value="NAD(P)_dehydrat-like"/>
</dbReference>
<keyword evidence="1" id="KW-0560">Oxidoreductase</keyword>
<dbReference type="InterPro" id="IPR036291">
    <property type="entry name" value="NAD(P)-bd_dom_sf"/>
</dbReference>
<dbReference type="EMBL" id="OOIP01000026">
    <property type="protein sequence ID" value="SPO41296.1"/>
    <property type="molecule type" value="Genomic_DNA"/>
</dbReference>
<protein>
    <recommendedName>
        <fullName evidence="6">3-beta hydroxysteroid dehydrogenase/isomerase domain-containing protein</fullName>
    </recommendedName>
</protein>
<feature type="region of interest" description="Disordered" evidence="3">
    <location>
        <begin position="417"/>
        <end position="440"/>
    </location>
</feature>
<dbReference type="PANTHER" id="PTHR10366">
    <property type="entry name" value="NAD DEPENDENT EPIMERASE/DEHYDRATASE"/>
    <property type="match status" value="1"/>
</dbReference>
<dbReference type="GO" id="GO:0016616">
    <property type="term" value="F:oxidoreductase activity, acting on the CH-OH group of donors, NAD or NADP as acceptor"/>
    <property type="evidence" value="ECO:0007669"/>
    <property type="project" value="TreeGrafter"/>
</dbReference>
<evidence type="ECO:0000256" key="3">
    <source>
        <dbReference type="SAM" id="MobiDB-lite"/>
    </source>
</evidence>
<proteinExistence type="inferred from homology"/>
<evidence type="ECO:0000313" key="4">
    <source>
        <dbReference type="EMBL" id="SPO41296.1"/>
    </source>
</evidence>
<reference evidence="4 5" key="1">
    <citation type="submission" date="2018-03" db="EMBL/GenBank/DDBJ databases">
        <authorList>
            <person name="Guldener U."/>
        </authorList>
    </citation>
    <scope>NUCLEOTIDE SEQUENCE [LARGE SCALE GENOMIC DNA]</scope>
    <source>
        <strain evidence="4 5">DAOM196992</strain>
    </source>
</reference>
<sequence>MPRPILPSLLTTTSSIITPFSASFIMATSSEQAVGGRPRGPSISIPPIEPSAYPSAVVVVTQAASFPGLHVVRELLSLKAHVRAVVASQDEANDVADAFVGMGQALRILLVPDPWVPGRFDDIIKGSSHLVHFVSPRECSYHGNAELDMLTPAVEGSCSILQSAIRAGGLEWVALVSSVTALGDYRLSPTEDLTRQAAGKVRGAGEAHMLFAACNAMAEQACWQIWETHRLQSDKPDVFGMTSLLPVNICGPEVVPRAMRDDNLKLFHAVQGRYMGGEDRGFWVDVRDVAMAACEALFGDISATNGRRYILSAGQAWLPELGAMIRMEKGIPLPDIDISLASSSLRTSASTLSAAPGSDTHATSSEPATPTDPHTLHNLDVGPSIHDLEVVYGSLDFAVRDTFDQLRGTEWGERLGIVDRRGGNGRNNRSSMPTEGEGRP</sequence>